<dbReference type="GO" id="GO:0016491">
    <property type="term" value="F:oxidoreductase activity"/>
    <property type="evidence" value="ECO:0007669"/>
    <property type="project" value="UniProtKB-KW"/>
</dbReference>
<dbReference type="InterPro" id="IPR002888">
    <property type="entry name" value="2Fe-2S-bd"/>
</dbReference>
<protein>
    <submittedName>
        <fullName evidence="7">Carbon-monoxide dehydrogenase small subunit</fullName>
    </submittedName>
</protein>
<evidence type="ECO:0000259" key="6">
    <source>
        <dbReference type="PROSITE" id="PS51085"/>
    </source>
</evidence>
<dbReference type="InterPro" id="IPR051452">
    <property type="entry name" value="Diverse_Oxidoreductases"/>
</dbReference>
<dbReference type="RefSeq" id="WP_072823047.1">
    <property type="nucleotide sequence ID" value="NZ_LT670849.1"/>
</dbReference>
<evidence type="ECO:0000313" key="7">
    <source>
        <dbReference type="EMBL" id="SHN83979.1"/>
    </source>
</evidence>
<dbReference type="PANTHER" id="PTHR44379:SF8">
    <property type="entry name" value="XANTHINE DEHYDROGENASE IRON-SULFUR-BINDING SUBUNIT XDHC-RELATED"/>
    <property type="match status" value="1"/>
</dbReference>
<keyword evidence="1" id="KW-0001">2Fe-2S</keyword>
<name>A0A1M7ULY6_9BRAD</name>
<evidence type="ECO:0000256" key="2">
    <source>
        <dbReference type="ARBA" id="ARBA00022723"/>
    </source>
</evidence>
<keyword evidence="4" id="KW-0408">Iron</keyword>
<keyword evidence="8" id="KW-1185">Reference proteome</keyword>
<dbReference type="GO" id="GO:0046872">
    <property type="term" value="F:metal ion binding"/>
    <property type="evidence" value="ECO:0007669"/>
    <property type="project" value="UniProtKB-KW"/>
</dbReference>
<dbReference type="EMBL" id="LT670849">
    <property type="protein sequence ID" value="SHN83979.1"/>
    <property type="molecule type" value="Genomic_DNA"/>
</dbReference>
<dbReference type="Gene3D" id="1.10.150.120">
    <property type="entry name" value="[2Fe-2S]-binding domain"/>
    <property type="match status" value="1"/>
</dbReference>
<feature type="domain" description="2Fe-2S ferredoxin-type" evidence="6">
    <location>
        <begin position="9"/>
        <end position="85"/>
    </location>
</feature>
<gene>
    <name evidence="7" type="ORF">SAMN05444170_5737</name>
</gene>
<evidence type="ECO:0000256" key="4">
    <source>
        <dbReference type="ARBA" id="ARBA00023004"/>
    </source>
</evidence>
<proteinExistence type="predicted"/>
<dbReference type="PROSITE" id="PS00197">
    <property type="entry name" value="2FE2S_FER_1"/>
    <property type="match status" value="1"/>
</dbReference>
<keyword evidence="5" id="KW-0411">Iron-sulfur</keyword>
<reference evidence="8" key="1">
    <citation type="submission" date="2016-11" db="EMBL/GenBank/DDBJ databases">
        <authorList>
            <person name="Varghese N."/>
            <person name="Submissions S."/>
        </authorList>
    </citation>
    <scope>NUCLEOTIDE SEQUENCE [LARGE SCALE GENOMIC DNA]</scope>
    <source>
        <strain evidence="8">GAS401</strain>
    </source>
</reference>
<dbReference type="FunFam" id="3.10.20.30:FF:000020">
    <property type="entry name" value="Xanthine dehydrogenase iron-sulfur subunit"/>
    <property type="match status" value="1"/>
</dbReference>
<dbReference type="Gene3D" id="3.10.20.30">
    <property type="match status" value="1"/>
</dbReference>
<dbReference type="PROSITE" id="PS51085">
    <property type="entry name" value="2FE2S_FER_2"/>
    <property type="match status" value="1"/>
</dbReference>
<dbReference type="InterPro" id="IPR006058">
    <property type="entry name" value="2Fe2S_fd_BS"/>
</dbReference>
<evidence type="ECO:0000313" key="8">
    <source>
        <dbReference type="Proteomes" id="UP000184096"/>
    </source>
</evidence>
<dbReference type="PANTHER" id="PTHR44379">
    <property type="entry name" value="OXIDOREDUCTASE WITH IRON-SULFUR SUBUNIT"/>
    <property type="match status" value="1"/>
</dbReference>
<sequence length="180" mass="18999">MNAYDEPSAEISCTINGDAVEARVSVRQSLVDFVRHEIGLTGSHVGCDHGVCGACHIVVDGRVVRGCLMLAVQTNGAKIVTIETSQPTAAVRTLQAAFYERAALQCGFCTPGMILQAAELLEREPSPTRQQIRDALSGNYCRCTGYHAIVDAVEAGAALLRKGAAKSSGSQQFQGKGDST</sequence>
<dbReference type="InterPro" id="IPR012675">
    <property type="entry name" value="Beta-grasp_dom_sf"/>
</dbReference>
<dbReference type="SUPFAM" id="SSF54292">
    <property type="entry name" value="2Fe-2S ferredoxin-like"/>
    <property type="match status" value="1"/>
</dbReference>
<keyword evidence="3" id="KW-0560">Oxidoreductase</keyword>
<evidence type="ECO:0000256" key="3">
    <source>
        <dbReference type="ARBA" id="ARBA00023002"/>
    </source>
</evidence>
<dbReference type="CDD" id="cd00207">
    <property type="entry name" value="fer2"/>
    <property type="match status" value="1"/>
</dbReference>
<evidence type="ECO:0000256" key="1">
    <source>
        <dbReference type="ARBA" id="ARBA00022714"/>
    </source>
</evidence>
<dbReference type="OrthoDB" id="9806714at2"/>
<keyword evidence="2" id="KW-0479">Metal-binding</keyword>
<organism evidence="7 8">
    <name type="scientific">Bradyrhizobium erythrophlei</name>
    <dbReference type="NCBI Taxonomy" id="1437360"/>
    <lineage>
        <taxon>Bacteria</taxon>
        <taxon>Pseudomonadati</taxon>
        <taxon>Pseudomonadota</taxon>
        <taxon>Alphaproteobacteria</taxon>
        <taxon>Hyphomicrobiales</taxon>
        <taxon>Nitrobacteraceae</taxon>
        <taxon>Bradyrhizobium</taxon>
    </lineage>
</organism>
<dbReference type="Proteomes" id="UP000184096">
    <property type="component" value="Chromosome I"/>
</dbReference>
<dbReference type="SUPFAM" id="SSF47741">
    <property type="entry name" value="CO dehydrogenase ISP C-domain like"/>
    <property type="match status" value="1"/>
</dbReference>
<dbReference type="InterPro" id="IPR001041">
    <property type="entry name" value="2Fe-2S_ferredoxin-type"/>
</dbReference>
<dbReference type="InterPro" id="IPR036010">
    <property type="entry name" value="2Fe-2S_ferredoxin-like_sf"/>
</dbReference>
<accession>A0A1M7ULY6</accession>
<dbReference type="AlphaFoldDB" id="A0A1M7ULY6"/>
<dbReference type="GO" id="GO:0051537">
    <property type="term" value="F:2 iron, 2 sulfur cluster binding"/>
    <property type="evidence" value="ECO:0007669"/>
    <property type="project" value="UniProtKB-KW"/>
</dbReference>
<dbReference type="Pfam" id="PF00111">
    <property type="entry name" value="Fer2"/>
    <property type="match status" value="1"/>
</dbReference>
<dbReference type="Pfam" id="PF01799">
    <property type="entry name" value="Fer2_2"/>
    <property type="match status" value="1"/>
</dbReference>
<dbReference type="InterPro" id="IPR036884">
    <property type="entry name" value="2Fe-2S-bd_dom_sf"/>
</dbReference>
<evidence type="ECO:0000256" key="5">
    <source>
        <dbReference type="ARBA" id="ARBA00023014"/>
    </source>
</evidence>